<dbReference type="AlphaFoldDB" id="A0A1C4YEE9"/>
<proteinExistence type="predicted"/>
<dbReference type="Proteomes" id="UP000198242">
    <property type="component" value="Chromosome I"/>
</dbReference>
<dbReference type="PANTHER" id="PTHR30204:SF97">
    <property type="entry name" value="MERR FAMILY REGULATORY PROTEIN"/>
    <property type="match status" value="1"/>
</dbReference>
<dbReference type="SUPFAM" id="SSF46955">
    <property type="entry name" value="Putative DNA-binding domain"/>
    <property type="match status" value="1"/>
</dbReference>
<dbReference type="Pfam" id="PF13411">
    <property type="entry name" value="MerR_1"/>
    <property type="match status" value="1"/>
</dbReference>
<dbReference type="RefSeq" id="WP_089007747.1">
    <property type="nucleotide sequence ID" value="NZ_LT607411.1"/>
</dbReference>
<dbReference type="InterPro" id="IPR009061">
    <property type="entry name" value="DNA-bd_dom_put_sf"/>
</dbReference>
<evidence type="ECO:0000259" key="2">
    <source>
        <dbReference type="PROSITE" id="PS50937"/>
    </source>
</evidence>
<dbReference type="PRINTS" id="PR00040">
    <property type="entry name" value="HTHMERR"/>
</dbReference>
<dbReference type="InterPro" id="IPR047057">
    <property type="entry name" value="MerR_fam"/>
</dbReference>
<dbReference type="SMART" id="SM00422">
    <property type="entry name" value="HTH_MERR"/>
    <property type="match status" value="1"/>
</dbReference>
<accession>A0A1C4YEE9</accession>
<name>A0A1C4YEE9_MICVI</name>
<gene>
    <name evidence="3" type="ORF">GA0074695_4192</name>
</gene>
<keyword evidence="4" id="KW-1185">Reference proteome</keyword>
<dbReference type="CDD" id="cd00592">
    <property type="entry name" value="HTH_MerR-like"/>
    <property type="match status" value="1"/>
</dbReference>
<organism evidence="3 4">
    <name type="scientific">Micromonospora viridifaciens</name>
    <dbReference type="NCBI Taxonomy" id="1881"/>
    <lineage>
        <taxon>Bacteria</taxon>
        <taxon>Bacillati</taxon>
        <taxon>Actinomycetota</taxon>
        <taxon>Actinomycetes</taxon>
        <taxon>Micromonosporales</taxon>
        <taxon>Micromonosporaceae</taxon>
        <taxon>Micromonospora</taxon>
    </lineage>
</organism>
<reference evidence="4" key="1">
    <citation type="submission" date="2016-06" db="EMBL/GenBank/DDBJ databases">
        <authorList>
            <person name="Varghese N."/>
            <person name="Submissions Spin"/>
        </authorList>
    </citation>
    <scope>NUCLEOTIDE SEQUENCE [LARGE SCALE GENOMIC DNA]</scope>
    <source>
        <strain evidence="4">DSM 43909</strain>
    </source>
</reference>
<evidence type="ECO:0000256" key="1">
    <source>
        <dbReference type="ARBA" id="ARBA00023125"/>
    </source>
</evidence>
<dbReference type="PANTHER" id="PTHR30204">
    <property type="entry name" value="REDOX-CYCLING DRUG-SENSING TRANSCRIPTIONAL ACTIVATOR SOXR"/>
    <property type="match status" value="1"/>
</dbReference>
<dbReference type="Gene3D" id="1.10.1660.10">
    <property type="match status" value="1"/>
</dbReference>
<feature type="domain" description="HTH merR-type" evidence="2">
    <location>
        <begin position="6"/>
        <end position="74"/>
    </location>
</feature>
<keyword evidence="1 3" id="KW-0238">DNA-binding</keyword>
<evidence type="ECO:0000313" key="3">
    <source>
        <dbReference type="EMBL" id="SCF19107.1"/>
    </source>
</evidence>
<evidence type="ECO:0000313" key="4">
    <source>
        <dbReference type="Proteomes" id="UP000198242"/>
    </source>
</evidence>
<dbReference type="GO" id="GO:0003700">
    <property type="term" value="F:DNA-binding transcription factor activity"/>
    <property type="evidence" value="ECO:0007669"/>
    <property type="project" value="InterPro"/>
</dbReference>
<dbReference type="GO" id="GO:0003677">
    <property type="term" value="F:DNA binding"/>
    <property type="evidence" value="ECO:0007669"/>
    <property type="project" value="UniProtKB-KW"/>
</dbReference>
<dbReference type="InterPro" id="IPR000551">
    <property type="entry name" value="MerR-type_HTH_dom"/>
</dbReference>
<protein>
    <submittedName>
        <fullName evidence="3">DNA-binding transcriptional regulator, MerR family</fullName>
    </submittedName>
</protein>
<dbReference type="EMBL" id="LT607411">
    <property type="protein sequence ID" value="SCF19107.1"/>
    <property type="molecule type" value="Genomic_DNA"/>
</dbReference>
<dbReference type="PROSITE" id="PS50937">
    <property type="entry name" value="HTH_MERR_2"/>
    <property type="match status" value="1"/>
</dbReference>
<sequence length="132" mass="14575">MKSSRGLTIGELADRFGLATHVLRHWEGMGLLAPERDGGGQRRYGETDLARVALILMGKEAGFGLRELRTLLGTDNPMDHPELLRRHVAGLEDRIARATAAKELIEHALACPLPFDECPHAREQILARIPGH</sequence>
<dbReference type="OrthoDB" id="9802039at2"/>